<dbReference type="InterPro" id="IPR036942">
    <property type="entry name" value="Beta-barrel_TonB_sf"/>
</dbReference>
<dbReference type="Proteomes" id="UP000732105">
    <property type="component" value="Unassembled WGS sequence"/>
</dbReference>
<keyword evidence="16" id="KW-0675">Receptor</keyword>
<dbReference type="PANTHER" id="PTHR32552:SF68">
    <property type="entry name" value="FERRICHROME OUTER MEMBRANE TRANSPORTER_PHAGE RECEPTOR"/>
    <property type="match status" value="1"/>
</dbReference>
<dbReference type="InterPro" id="IPR012910">
    <property type="entry name" value="Plug_dom"/>
</dbReference>
<comment type="caution">
    <text evidence="16">The sequence shown here is derived from an EMBL/GenBank/DDBJ whole genome shotgun (WGS) entry which is preliminary data.</text>
</comment>
<evidence type="ECO:0000256" key="5">
    <source>
        <dbReference type="ARBA" id="ARBA00022692"/>
    </source>
</evidence>
<gene>
    <name evidence="16" type="ORF">ELS83_16160</name>
</gene>
<feature type="domain" description="TonB-dependent receptor-like beta-barrel" evidence="14">
    <location>
        <begin position="356"/>
        <end position="777"/>
    </location>
</feature>
<dbReference type="SUPFAM" id="SSF49464">
    <property type="entry name" value="Carboxypeptidase regulatory domain-like"/>
    <property type="match status" value="1"/>
</dbReference>
<keyword evidence="9 13" id="KW-0798">TonB box</keyword>
<keyword evidence="2 12" id="KW-0813">Transport</keyword>
<evidence type="ECO:0000256" key="13">
    <source>
        <dbReference type="RuleBase" id="RU003357"/>
    </source>
</evidence>
<keyword evidence="6" id="KW-0732">Signal</keyword>
<evidence type="ECO:0000259" key="15">
    <source>
        <dbReference type="Pfam" id="PF07715"/>
    </source>
</evidence>
<reference evidence="16 17" key="1">
    <citation type="submission" date="2018-12" db="EMBL/GenBank/DDBJ databases">
        <title>Marinifilum JC070 sp. nov., a marine bacterium isolated from Yongle Blue Hole in the South China Sea.</title>
        <authorList>
            <person name="Fu T."/>
        </authorList>
    </citation>
    <scope>NUCLEOTIDE SEQUENCE [LARGE SCALE GENOMIC DNA]</scope>
    <source>
        <strain evidence="16 17">JC070</strain>
    </source>
</reference>
<dbReference type="PROSITE" id="PS52016">
    <property type="entry name" value="TONB_DEPENDENT_REC_3"/>
    <property type="match status" value="1"/>
</dbReference>
<keyword evidence="7" id="KW-0408">Iron</keyword>
<evidence type="ECO:0000256" key="8">
    <source>
        <dbReference type="ARBA" id="ARBA00023065"/>
    </source>
</evidence>
<proteinExistence type="inferred from homology"/>
<dbReference type="Pfam" id="PF13715">
    <property type="entry name" value="CarbopepD_reg_2"/>
    <property type="match status" value="1"/>
</dbReference>
<dbReference type="PANTHER" id="PTHR32552">
    <property type="entry name" value="FERRICHROME IRON RECEPTOR-RELATED"/>
    <property type="match status" value="1"/>
</dbReference>
<keyword evidence="11 12" id="KW-0998">Cell outer membrane</keyword>
<keyword evidence="5 12" id="KW-0812">Transmembrane</keyword>
<accession>A0ABX1WZ17</accession>
<evidence type="ECO:0000256" key="1">
    <source>
        <dbReference type="ARBA" id="ARBA00004571"/>
    </source>
</evidence>
<evidence type="ECO:0000256" key="9">
    <source>
        <dbReference type="ARBA" id="ARBA00023077"/>
    </source>
</evidence>
<dbReference type="Gene3D" id="2.170.130.10">
    <property type="entry name" value="TonB-dependent receptor, plug domain"/>
    <property type="match status" value="1"/>
</dbReference>
<dbReference type="InterPro" id="IPR037066">
    <property type="entry name" value="Plug_dom_sf"/>
</dbReference>
<keyword evidence="3 12" id="KW-1134">Transmembrane beta strand</keyword>
<evidence type="ECO:0000256" key="4">
    <source>
        <dbReference type="ARBA" id="ARBA00022496"/>
    </source>
</evidence>
<dbReference type="RefSeq" id="WP_171596606.1">
    <property type="nucleotide sequence ID" value="NZ_RZNH01000032.1"/>
</dbReference>
<organism evidence="16 17">
    <name type="scientific">Marinifilum caeruleilacunae</name>
    <dbReference type="NCBI Taxonomy" id="2499076"/>
    <lineage>
        <taxon>Bacteria</taxon>
        <taxon>Pseudomonadati</taxon>
        <taxon>Bacteroidota</taxon>
        <taxon>Bacteroidia</taxon>
        <taxon>Marinilabiliales</taxon>
        <taxon>Marinifilaceae</taxon>
    </lineage>
</organism>
<evidence type="ECO:0000256" key="7">
    <source>
        <dbReference type="ARBA" id="ARBA00023004"/>
    </source>
</evidence>
<dbReference type="Pfam" id="PF07715">
    <property type="entry name" value="Plug"/>
    <property type="match status" value="1"/>
</dbReference>
<dbReference type="Gene3D" id="2.40.170.20">
    <property type="entry name" value="TonB-dependent receptor, beta-barrel domain"/>
    <property type="match status" value="1"/>
</dbReference>
<dbReference type="Gene3D" id="2.60.40.1120">
    <property type="entry name" value="Carboxypeptidase-like, regulatory domain"/>
    <property type="match status" value="1"/>
</dbReference>
<keyword evidence="4" id="KW-0410">Iron transport</keyword>
<keyword evidence="8" id="KW-0406">Ion transport</keyword>
<dbReference type="InterPro" id="IPR039426">
    <property type="entry name" value="TonB-dep_rcpt-like"/>
</dbReference>
<name>A0ABX1WZ17_9BACT</name>
<evidence type="ECO:0000313" key="16">
    <source>
        <dbReference type="EMBL" id="NOU61342.1"/>
    </source>
</evidence>
<protein>
    <submittedName>
        <fullName evidence="16">TonB-dependent receptor</fullName>
    </submittedName>
</protein>
<evidence type="ECO:0000256" key="11">
    <source>
        <dbReference type="ARBA" id="ARBA00023237"/>
    </source>
</evidence>
<evidence type="ECO:0000256" key="10">
    <source>
        <dbReference type="ARBA" id="ARBA00023136"/>
    </source>
</evidence>
<dbReference type="EMBL" id="RZNH01000032">
    <property type="protein sequence ID" value="NOU61342.1"/>
    <property type="molecule type" value="Genomic_DNA"/>
</dbReference>
<comment type="similarity">
    <text evidence="12 13">Belongs to the TonB-dependent receptor family.</text>
</comment>
<sequence>MFKQMNSVLRRATLLIVLQFVCFVGFSQFSLKGKVTDNSGNALPGAAIAVKGTYLGTVTNSYGEYQFKNLKAGDYQLIISFLGYKSIEKSIELKDSQVLDFELSPSAILADEVLVAATRAGSKTPVAVTNVKKEEIASKNMGRDIPVILSSTPSFVSTTDAGAGVGYTGFRVRGTDANRINVTIDGIPLNDSESHGVFWVNMPDFASSVEDIQIQRGVGTSTNGAAAFGATINLQTSKVSEEAYAELASSAGSFKTFKNTLKFGTGLKNGFAFDARLSKITSDGFIDRAESDLQSIFLSGGYYGEKTSIKANFFTGKEQTYQAWNGVPSVRLNNDEEGMQRYADHWLVSQDIVDHMKASDSRTYNQYTYENETDNYWQKHSQLFLTHLLSEKTKLNIGLHYTHGEGYYEQYKPEDKLSKYGLDPIVIGGETIDRTDVIRRKWLNNDFYGAVFSISHSTSTLNVVWGGAWNKYDGDHYGRIRWMKNAGDAFIDHEYYFNNGTKKDYNTYVKTNLSLSDVFSVYADLQLRGIDYKIKGVDDDFRDLTQDHDFLFFNPKAGLNIQLNNSNRIYGSFAVANREPNRSNYTDAEVGKTPTSERLFDYEFGYKYTSAKAFFETNLYYMDYKDQLVLTGQINDVGSAIMVNVEDSYRMGIEISGGIKITKGLDWSGNLTLSRNKIKNFTEYVDDWDNGGQIATDLGTTNLAFSPELSANSMFTYKNSGFMAQLSSQFVDDQYIDNSSSASRKLDSYFVSNLNLSYEIKCNLIKNVKLHLQVNNLFDEEYESNAWIYSYVLGGQRYAMDGYFPQAGTNFLAGVTVRF</sequence>
<evidence type="ECO:0000256" key="3">
    <source>
        <dbReference type="ARBA" id="ARBA00022452"/>
    </source>
</evidence>
<dbReference type="Pfam" id="PF00593">
    <property type="entry name" value="TonB_dep_Rec_b-barrel"/>
    <property type="match status" value="1"/>
</dbReference>
<feature type="domain" description="TonB-dependent receptor plug" evidence="15">
    <location>
        <begin position="122"/>
        <end position="230"/>
    </location>
</feature>
<keyword evidence="17" id="KW-1185">Reference proteome</keyword>
<evidence type="ECO:0000256" key="2">
    <source>
        <dbReference type="ARBA" id="ARBA00022448"/>
    </source>
</evidence>
<evidence type="ECO:0000256" key="12">
    <source>
        <dbReference type="PROSITE-ProRule" id="PRU01360"/>
    </source>
</evidence>
<dbReference type="SUPFAM" id="SSF56935">
    <property type="entry name" value="Porins"/>
    <property type="match status" value="1"/>
</dbReference>
<evidence type="ECO:0000259" key="14">
    <source>
        <dbReference type="Pfam" id="PF00593"/>
    </source>
</evidence>
<keyword evidence="10 12" id="KW-0472">Membrane</keyword>
<dbReference type="InterPro" id="IPR008969">
    <property type="entry name" value="CarboxyPept-like_regulatory"/>
</dbReference>
<evidence type="ECO:0000313" key="17">
    <source>
        <dbReference type="Proteomes" id="UP000732105"/>
    </source>
</evidence>
<dbReference type="InterPro" id="IPR000531">
    <property type="entry name" value="Beta-barrel_TonB"/>
</dbReference>
<comment type="subcellular location">
    <subcellularLocation>
        <location evidence="1 12">Cell outer membrane</location>
        <topology evidence="1 12">Multi-pass membrane protein</topology>
    </subcellularLocation>
</comment>
<evidence type="ECO:0000256" key="6">
    <source>
        <dbReference type="ARBA" id="ARBA00022729"/>
    </source>
</evidence>